<proteinExistence type="predicted"/>
<dbReference type="AlphaFoldDB" id="A0A1D1VMU1"/>
<gene>
    <name evidence="11" type="primary">RvY_11835-1</name>
    <name evidence="11" type="synonym">RvY_11835.1</name>
    <name evidence="11" type="ORF">RvY_11835</name>
</gene>
<feature type="transmembrane region" description="Helical" evidence="9">
    <location>
        <begin position="41"/>
        <end position="61"/>
    </location>
</feature>
<evidence type="ECO:0000256" key="6">
    <source>
        <dbReference type="ARBA" id="ARBA00023136"/>
    </source>
</evidence>
<evidence type="ECO:0000256" key="7">
    <source>
        <dbReference type="ARBA" id="ARBA00023170"/>
    </source>
</evidence>
<feature type="transmembrane region" description="Helical" evidence="9">
    <location>
        <begin position="161"/>
        <end position="184"/>
    </location>
</feature>
<sequence length="285" mass="32936">MERDSTSTRALYLYRMRATMLTYVFICRYNSYKKIYTKRNSLLICLTVWVLIYIVTLPNHVGWGEIHFSEAIFVCTFAHHIHSYAFFYIGVGIMMPVGVSCIAYFAIFRRVHNSNLVRNRILNRSTSSASTNSQPVSGSRRNERRKMKLKEFHRTIRMVRVLFRVFIVLAVMSMPLGMLLLIGQATHIGFVWYILAALLAHGNSSVNCLIYAWSLEHFRENCARLLRLPFRNRRSSLGRVATVERYRKATARVFPARLNELCPTSTRCANNQQKSFSTSHNGSSV</sequence>
<evidence type="ECO:0000313" key="11">
    <source>
        <dbReference type="EMBL" id="GAV01068.1"/>
    </source>
</evidence>
<dbReference type="GO" id="GO:0004930">
    <property type="term" value="F:G protein-coupled receptor activity"/>
    <property type="evidence" value="ECO:0007669"/>
    <property type="project" value="UniProtKB-KW"/>
</dbReference>
<dbReference type="InterPro" id="IPR000276">
    <property type="entry name" value="GPCR_Rhodpsn"/>
</dbReference>
<feature type="domain" description="G-protein coupled receptors family 1 profile" evidence="10">
    <location>
        <begin position="23"/>
        <end position="211"/>
    </location>
</feature>
<evidence type="ECO:0000259" key="10">
    <source>
        <dbReference type="PROSITE" id="PS50262"/>
    </source>
</evidence>
<feature type="transmembrane region" description="Helical" evidence="9">
    <location>
        <begin position="190"/>
        <end position="214"/>
    </location>
</feature>
<dbReference type="Gene3D" id="1.20.1070.10">
    <property type="entry name" value="Rhodopsin 7-helix transmembrane proteins"/>
    <property type="match status" value="1"/>
</dbReference>
<keyword evidence="6 9" id="KW-0472">Membrane</keyword>
<keyword evidence="12" id="KW-1185">Reference proteome</keyword>
<organism evidence="11 12">
    <name type="scientific">Ramazzottius varieornatus</name>
    <name type="common">Water bear</name>
    <name type="synonym">Tardigrade</name>
    <dbReference type="NCBI Taxonomy" id="947166"/>
    <lineage>
        <taxon>Eukaryota</taxon>
        <taxon>Metazoa</taxon>
        <taxon>Ecdysozoa</taxon>
        <taxon>Tardigrada</taxon>
        <taxon>Eutardigrada</taxon>
        <taxon>Parachela</taxon>
        <taxon>Hypsibioidea</taxon>
        <taxon>Ramazzottiidae</taxon>
        <taxon>Ramazzottius</taxon>
    </lineage>
</organism>
<evidence type="ECO:0000256" key="5">
    <source>
        <dbReference type="ARBA" id="ARBA00023040"/>
    </source>
</evidence>
<dbReference type="CDD" id="cd00637">
    <property type="entry name" value="7tm_classA_rhodopsin-like"/>
    <property type="match status" value="1"/>
</dbReference>
<keyword evidence="2" id="KW-1003">Cell membrane</keyword>
<keyword evidence="5" id="KW-0297">G-protein coupled receptor</keyword>
<keyword evidence="4 9" id="KW-1133">Transmembrane helix</keyword>
<dbReference type="OrthoDB" id="5984709at2759"/>
<dbReference type="InterPro" id="IPR017452">
    <property type="entry name" value="GPCR_Rhodpsn_7TM"/>
</dbReference>
<dbReference type="PANTHER" id="PTHR24228:SF75">
    <property type="entry name" value="G-PROTEIN COUPLED RECEPTORS FAMILY 1 PROFILE DOMAIN-CONTAINING PROTEIN"/>
    <property type="match status" value="1"/>
</dbReference>
<keyword evidence="3 9" id="KW-0812">Transmembrane</keyword>
<evidence type="ECO:0000256" key="1">
    <source>
        <dbReference type="ARBA" id="ARBA00004651"/>
    </source>
</evidence>
<name>A0A1D1VMU1_RAMVA</name>
<dbReference type="PROSITE" id="PS50262">
    <property type="entry name" value="G_PROTEIN_RECEP_F1_2"/>
    <property type="match status" value="1"/>
</dbReference>
<keyword evidence="7" id="KW-0675">Receptor</keyword>
<dbReference type="SUPFAM" id="SSF81321">
    <property type="entry name" value="Family A G protein-coupled receptor-like"/>
    <property type="match status" value="1"/>
</dbReference>
<comment type="subcellular location">
    <subcellularLocation>
        <location evidence="1">Cell membrane</location>
        <topology evidence="1">Multi-pass membrane protein</topology>
    </subcellularLocation>
</comment>
<comment type="caution">
    <text evidence="11">The sequence shown here is derived from an EMBL/GenBank/DDBJ whole genome shotgun (WGS) entry which is preliminary data.</text>
</comment>
<dbReference type="PANTHER" id="PTHR24228">
    <property type="entry name" value="B2 BRADYKININ RECEPTOR/ANGIOTENSIN II RECEPTOR"/>
    <property type="match status" value="1"/>
</dbReference>
<accession>A0A1D1VMU1</accession>
<protein>
    <recommendedName>
        <fullName evidence="10">G-protein coupled receptors family 1 profile domain-containing protein</fullName>
    </recommendedName>
</protein>
<dbReference type="PRINTS" id="PR00237">
    <property type="entry name" value="GPCRRHODOPSN"/>
</dbReference>
<evidence type="ECO:0000256" key="2">
    <source>
        <dbReference type="ARBA" id="ARBA00022475"/>
    </source>
</evidence>
<dbReference type="Pfam" id="PF00001">
    <property type="entry name" value="7tm_1"/>
    <property type="match status" value="1"/>
</dbReference>
<dbReference type="Proteomes" id="UP000186922">
    <property type="component" value="Unassembled WGS sequence"/>
</dbReference>
<evidence type="ECO:0000256" key="9">
    <source>
        <dbReference type="SAM" id="Phobius"/>
    </source>
</evidence>
<keyword evidence="8" id="KW-0807">Transducer</keyword>
<evidence type="ECO:0000256" key="8">
    <source>
        <dbReference type="ARBA" id="ARBA00023224"/>
    </source>
</evidence>
<dbReference type="EMBL" id="BDGG01000006">
    <property type="protein sequence ID" value="GAV01068.1"/>
    <property type="molecule type" value="Genomic_DNA"/>
</dbReference>
<evidence type="ECO:0000256" key="3">
    <source>
        <dbReference type="ARBA" id="ARBA00022692"/>
    </source>
</evidence>
<feature type="transmembrane region" description="Helical" evidence="9">
    <location>
        <begin position="81"/>
        <end position="108"/>
    </location>
</feature>
<reference evidence="11 12" key="1">
    <citation type="journal article" date="2016" name="Nat. Commun.">
        <title>Extremotolerant tardigrade genome and improved radiotolerance of human cultured cells by tardigrade-unique protein.</title>
        <authorList>
            <person name="Hashimoto T."/>
            <person name="Horikawa D.D."/>
            <person name="Saito Y."/>
            <person name="Kuwahara H."/>
            <person name="Kozuka-Hata H."/>
            <person name="Shin-I T."/>
            <person name="Minakuchi Y."/>
            <person name="Ohishi K."/>
            <person name="Motoyama A."/>
            <person name="Aizu T."/>
            <person name="Enomoto A."/>
            <person name="Kondo K."/>
            <person name="Tanaka S."/>
            <person name="Hara Y."/>
            <person name="Koshikawa S."/>
            <person name="Sagara H."/>
            <person name="Miura T."/>
            <person name="Yokobori S."/>
            <person name="Miyagawa K."/>
            <person name="Suzuki Y."/>
            <person name="Kubo T."/>
            <person name="Oyama M."/>
            <person name="Kohara Y."/>
            <person name="Fujiyama A."/>
            <person name="Arakawa K."/>
            <person name="Katayama T."/>
            <person name="Toyoda A."/>
            <person name="Kunieda T."/>
        </authorList>
    </citation>
    <scope>NUCLEOTIDE SEQUENCE [LARGE SCALE GENOMIC DNA]</scope>
    <source>
        <strain evidence="11 12">YOKOZUNA-1</strain>
    </source>
</reference>
<dbReference type="GO" id="GO:0005886">
    <property type="term" value="C:plasma membrane"/>
    <property type="evidence" value="ECO:0007669"/>
    <property type="project" value="UniProtKB-SubCell"/>
</dbReference>
<evidence type="ECO:0000313" key="12">
    <source>
        <dbReference type="Proteomes" id="UP000186922"/>
    </source>
</evidence>
<evidence type="ECO:0000256" key="4">
    <source>
        <dbReference type="ARBA" id="ARBA00022989"/>
    </source>
</evidence>
<dbReference type="STRING" id="947166.A0A1D1VMU1"/>